<dbReference type="EMBL" id="JAPEVA010000062">
    <property type="protein sequence ID" value="KAJ4402383.1"/>
    <property type="molecule type" value="Genomic_DNA"/>
</dbReference>
<accession>A0A9W8ZBS0</accession>
<feature type="zinc finger region" description="C3H1-type" evidence="1">
    <location>
        <begin position="393"/>
        <end position="422"/>
    </location>
</feature>
<feature type="compositionally biased region" description="Polar residues" evidence="2">
    <location>
        <begin position="346"/>
        <end position="356"/>
    </location>
</feature>
<gene>
    <name evidence="4" type="ORF">N0V91_007248</name>
</gene>
<protein>
    <recommendedName>
        <fullName evidence="3">C3H1-type domain-containing protein</fullName>
    </recommendedName>
</protein>
<evidence type="ECO:0000256" key="2">
    <source>
        <dbReference type="SAM" id="MobiDB-lite"/>
    </source>
</evidence>
<keyword evidence="1" id="KW-0862">Zinc</keyword>
<evidence type="ECO:0000313" key="5">
    <source>
        <dbReference type="Proteomes" id="UP001140510"/>
    </source>
</evidence>
<dbReference type="Proteomes" id="UP001140510">
    <property type="component" value="Unassembled WGS sequence"/>
</dbReference>
<reference evidence="4" key="1">
    <citation type="submission" date="2022-10" db="EMBL/GenBank/DDBJ databases">
        <title>Tapping the CABI collections for fungal endophytes: first genome assemblies for Collariella, Neodidymelliopsis, Ascochyta clinopodiicola, Didymella pomorum, Didymosphaeria variabile, Neocosmospora piperis and Neocucurbitaria cava.</title>
        <authorList>
            <person name="Hill R."/>
        </authorList>
    </citation>
    <scope>NUCLEOTIDE SEQUENCE</scope>
    <source>
        <strain evidence="4">IMI 355091</strain>
    </source>
</reference>
<keyword evidence="5" id="KW-1185">Reference proteome</keyword>
<evidence type="ECO:0000256" key="1">
    <source>
        <dbReference type="PROSITE-ProRule" id="PRU00723"/>
    </source>
</evidence>
<evidence type="ECO:0000259" key="3">
    <source>
        <dbReference type="PROSITE" id="PS50103"/>
    </source>
</evidence>
<feature type="region of interest" description="Disordered" evidence="2">
    <location>
        <begin position="95"/>
        <end position="294"/>
    </location>
</feature>
<dbReference type="AlphaFoldDB" id="A0A9W8ZBS0"/>
<keyword evidence="1" id="KW-0863">Zinc-finger</keyword>
<organism evidence="4 5">
    <name type="scientific">Didymella pomorum</name>
    <dbReference type="NCBI Taxonomy" id="749634"/>
    <lineage>
        <taxon>Eukaryota</taxon>
        <taxon>Fungi</taxon>
        <taxon>Dikarya</taxon>
        <taxon>Ascomycota</taxon>
        <taxon>Pezizomycotina</taxon>
        <taxon>Dothideomycetes</taxon>
        <taxon>Pleosporomycetidae</taxon>
        <taxon>Pleosporales</taxon>
        <taxon>Pleosporineae</taxon>
        <taxon>Didymellaceae</taxon>
        <taxon>Didymella</taxon>
    </lineage>
</organism>
<dbReference type="OrthoDB" id="1918685at2759"/>
<feature type="compositionally biased region" description="Basic and acidic residues" evidence="2">
    <location>
        <begin position="358"/>
        <end position="370"/>
    </location>
</feature>
<dbReference type="InterPro" id="IPR000571">
    <property type="entry name" value="Znf_CCCH"/>
</dbReference>
<dbReference type="GO" id="GO:0008270">
    <property type="term" value="F:zinc ion binding"/>
    <property type="evidence" value="ECO:0007669"/>
    <property type="project" value="UniProtKB-KW"/>
</dbReference>
<feature type="compositionally biased region" description="Low complexity" evidence="2">
    <location>
        <begin position="255"/>
        <end position="267"/>
    </location>
</feature>
<name>A0A9W8ZBS0_9PLEO</name>
<feature type="compositionally biased region" description="Polar residues" evidence="2">
    <location>
        <begin position="225"/>
        <end position="254"/>
    </location>
</feature>
<feature type="domain" description="C3H1-type" evidence="3">
    <location>
        <begin position="443"/>
        <end position="472"/>
    </location>
</feature>
<dbReference type="Gene3D" id="3.30.1370.210">
    <property type="match status" value="1"/>
</dbReference>
<feature type="compositionally biased region" description="Basic residues" evidence="2">
    <location>
        <begin position="103"/>
        <end position="115"/>
    </location>
</feature>
<feature type="region of interest" description="Disordered" evidence="2">
    <location>
        <begin position="327"/>
        <end position="387"/>
    </location>
</feature>
<keyword evidence="1" id="KW-0479">Metal-binding</keyword>
<sequence>MSALKLLREVMDAPHNLVQYDTDTVSVTSTVENEEVEDWYNTECTWEPPENLDGTSLIAGWKQVRKDLGEAAFRCENGKNIAAYHKAKKAAEVAKARKYDKREKKRKKLQRRKRRVVYDDASSEEERLMAARRSGGLFVGEQRRTASDSNAHRPPTPRKAPFQQSSSEEESSSEPQYPDDSLLGELRRKKKAKGKAEQREAREDLGSPILQEKNQLSEAVPATTPARSNRGPQRVNVSAVTKETASSSASGQNRTVVTTTTTTQKTTDSAVSSTGGEVIRTAPPKRTNPGINFVDGPVAKRKGWSTVGIHYDKLHFRALAEKRTHTEGTPDFDALNFVNGPPPSLPLNSVRRSSSDPYARRDMTTRRVQEEDPDDRPQVGQDTRRPLANWEKDKVPMMCNAWKLSSGCPFGAERCFFMHRTHDPEGRSYKLGDMHNRVPQKYRKPPITCDYWYNGNRCKKPADECLYAHEDTGWTEINGKPIEREHVAPISAGPRPRDALPQLVPFKLQNPPITCHYWLRDSDGCIKSEAMCKYAHWNTGWAPPEHQIMDPPVQIDADLRPRGMAPKYANPPIICPYWLNFDTGCSRPDEECFMEPEQIDRRNTPRFRRYDPTEEGGTPNSRTAAALQNKSLEFMSEPGFEIPDRSLDTAAPNLVQNPIAIQDSLPMHITTTANTSQLNAKIEKFYNVNISEMFQSIVPGDDQPLERRAMLLYSPEDHPEDVDLITRWLFMHYVQVSNLWYDGAWTQFHDDVSEGKSGIIIAHPDFERWVELPGLGDILKQRIRVWSVGLQPPPEYEFGVSPNPPELRYDRVDIFPLGGFIYITDNVFDQKPHLALSIVKQFFAKIEKLRGLDGPASPWLEVHDACLLWRLCVRPELMESLFQKCEENSAQLAAQSPDYLGRAELYQLLTSTNYIEQDHPIEPLSSVQDKYPILSERRVIAEHPPLDYFNRIVNSKEDANEHMIRYYAAMQSADLRRAYRHFYVVHTAPEADCAEEWKASIHNIAGIISPEQCIEELSKPSKESTFDFLDWAMEPKEKPSAVEPE</sequence>
<dbReference type="PROSITE" id="PS50103">
    <property type="entry name" value="ZF_C3H1"/>
    <property type="match status" value="2"/>
</dbReference>
<feature type="domain" description="C3H1-type" evidence="3">
    <location>
        <begin position="393"/>
        <end position="422"/>
    </location>
</feature>
<proteinExistence type="predicted"/>
<comment type="caution">
    <text evidence="4">The sequence shown here is derived from an EMBL/GenBank/DDBJ whole genome shotgun (WGS) entry which is preliminary data.</text>
</comment>
<feature type="compositionally biased region" description="Basic and acidic residues" evidence="2">
    <location>
        <begin position="194"/>
        <end position="205"/>
    </location>
</feature>
<evidence type="ECO:0000313" key="4">
    <source>
        <dbReference type="EMBL" id="KAJ4402383.1"/>
    </source>
</evidence>
<feature type="zinc finger region" description="C3H1-type" evidence="1">
    <location>
        <begin position="443"/>
        <end position="472"/>
    </location>
</feature>